<dbReference type="InterPro" id="IPR006839">
    <property type="entry name" value="DarP"/>
</dbReference>
<dbReference type="Pfam" id="PF04751">
    <property type="entry name" value="DarP"/>
    <property type="match status" value="1"/>
</dbReference>
<dbReference type="Gene3D" id="1.10.60.30">
    <property type="entry name" value="PSPTO4464-like domains"/>
    <property type="match status" value="1"/>
</dbReference>
<keyword evidence="3" id="KW-1185">Reference proteome</keyword>
<dbReference type="PANTHER" id="PTHR36898:SF1">
    <property type="entry name" value="OS04G0250700 PROTEIN"/>
    <property type="match status" value="1"/>
</dbReference>
<evidence type="ECO:0000313" key="3">
    <source>
        <dbReference type="Proteomes" id="UP000886595"/>
    </source>
</evidence>
<dbReference type="CDD" id="cd16331">
    <property type="entry name" value="YjgA-like"/>
    <property type="match status" value="1"/>
</dbReference>
<dbReference type="OrthoDB" id="1932188at2759"/>
<feature type="compositionally biased region" description="Acidic residues" evidence="1">
    <location>
        <begin position="75"/>
        <end position="86"/>
    </location>
</feature>
<dbReference type="EMBL" id="JAAMPC010000017">
    <property type="protein sequence ID" value="KAG2248741.1"/>
    <property type="molecule type" value="Genomic_DNA"/>
</dbReference>
<accession>A0A8X7PBA6</accession>
<feature type="region of interest" description="Disordered" evidence="1">
    <location>
        <begin position="37"/>
        <end position="100"/>
    </location>
</feature>
<dbReference type="SUPFAM" id="SSF158710">
    <property type="entry name" value="PSPTO4464-like"/>
    <property type="match status" value="1"/>
</dbReference>
<reference evidence="2 3" key="1">
    <citation type="submission" date="2020-02" db="EMBL/GenBank/DDBJ databases">
        <authorList>
            <person name="Ma Q."/>
            <person name="Huang Y."/>
            <person name="Song X."/>
            <person name="Pei D."/>
        </authorList>
    </citation>
    <scope>NUCLEOTIDE SEQUENCE [LARGE SCALE GENOMIC DNA]</scope>
    <source>
        <strain evidence="2">Sxm20200214</strain>
        <tissue evidence="2">Leaf</tissue>
    </source>
</reference>
<dbReference type="PANTHER" id="PTHR36898">
    <property type="entry name" value="OSJNBB0026I12.6 PROTEIN"/>
    <property type="match status" value="1"/>
</dbReference>
<organism evidence="2 3">
    <name type="scientific">Brassica carinata</name>
    <name type="common">Ethiopian mustard</name>
    <name type="synonym">Abyssinian cabbage</name>
    <dbReference type="NCBI Taxonomy" id="52824"/>
    <lineage>
        <taxon>Eukaryota</taxon>
        <taxon>Viridiplantae</taxon>
        <taxon>Streptophyta</taxon>
        <taxon>Embryophyta</taxon>
        <taxon>Tracheophyta</taxon>
        <taxon>Spermatophyta</taxon>
        <taxon>Magnoliopsida</taxon>
        <taxon>eudicotyledons</taxon>
        <taxon>Gunneridae</taxon>
        <taxon>Pentapetalae</taxon>
        <taxon>rosids</taxon>
        <taxon>malvids</taxon>
        <taxon>Brassicales</taxon>
        <taxon>Brassicaceae</taxon>
        <taxon>Brassiceae</taxon>
        <taxon>Brassica</taxon>
    </lineage>
</organism>
<sequence length="309" mass="34992">MAQLIRPIRQLSPQCHHRLRNLRHLFSKKLPLNPPSSTPTLLLLSPSFSTARSPPRRRLRRPSPPEALSPPTLVAEEDGGSDESESESSRSRNQRKRDARRAVRWGMELAAFSSDQIKRVMRAASLGEEVYDALMLAKRLGADVREGKRRHFNYIGKLLREVEPDLMDTLINATNQGDLTRIQALIASAKDGADDAGVSDFIDSETESEDEGESSEEYVAIAARWFDGLISQNVELTKEVYSLQSVDFDRQELRKLVRKVQLVHEQRKDVTPEKQKEVDAALVTAEKSLNRFLHSMAKQMQSEESSLYL</sequence>
<dbReference type="InterPro" id="IPR023153">
    <property type="entry name" value="DarP_sf"/>
</dbReference>
<dbReference type="Proteomes" id="UP000886595">
    <property type="component" value="Unassembled WGS sequence"/>
</dbReference>
<dbReference type="AlphaFoldDB" id="A0A8X7PBA6"/>
<protein>
    <submittedName>
        <fullName evidence="2">Uncharacterized protein</fullName>
    </submittedName>
</protein>
<gene>
    <name evidence="2" type="ORF">Bca52824_088369</name>
</gene>
<feature type="compositionally biased region" description="Low complexity" evidence="1">
    <location>
        <begin position="38"/>
        <end position="53"/>
    </location>
</feature>
<name>A0A8X7PBA6_BRACI</name>
<evidence type="ECO:0000256" key="1">
    <source>
        <dbReference type="SAM" id="MobiDB-lite"/>
    </source>
</evidence>
<evidence type="ECO:0000313" key="2">
    <source>
        <dbReference type="EMBL" id="KAG2248741.1"/>
    </source>
</evidence>
<comment type="caution">
    <text evidence="2">The sequence shown here is derived from an EMBL/GenBank/DDBJ whole genome shotgun (WGS) entry which is preliminary data.</text>
</comment>
<proteinExistence type="predicted"/>